<dbReference type="InterPro" id="IPR036396">
    <property type="entry name" value="Cyt_P450_sf"/>
</dbReference>
<organism evidence="10 11">
    <name type="scientific">Lasiosphaeris hirsuta</name>
    <dbReference type="NCBI Taxonomy" id="260670"/>
    <lineage>
        <taxon>Eukaryota</taxon>
        <taxon>Fungi</taxon>
        <taxon>Dikarya</taxon>
        <taxon>Ascomycota</taxon>
        <taxon>Pezizomycotina</taxon>
        <taxon>Sordariomycetes</taxon>
        <taxon>Sordariomycetidae</taxon>
        <taxon>Sordariales</taxon>
        <taxon>Lasiosphaeriaceae</taxon>
        <taxon>Lasiosphaeris</taxon>
    </lineage>
</organism>
<dbReference type="CDD" id="cd11040">
    <property type="entry name" value="CYP7_CYP8-like"/>
    <property type="match status" value="1"/>
</dbReference>
<accession>A0AA40AIF5</accession>
<keyword evidence="4 6" id="KW-0408">Iron</keyword>
<dbReference type="GO" id="GO:0016705">
    <property type="term" value="F:oxidoreductase activity, acting on paired donors, with incorporation or reduction of molecular oxygen"/>
    <property type="evidence" value="ECO:0007669"/>
    <property type="project" value="InterPro"/>
</dbReference>
<feature type="binding site" description="axial binding residue" evidence="6">
    <location>
        <position position="459"/>
    </location>
    <ligand>
        <name>heme</name>
        <dbReference type="ChEBI" id="CHEBI:30413"/>
    </ligand>
    <ligandPart>
        <name>Fe</name>
        <dbReference type="ChEBI" id="CHEBI:18248"/>
    </ligandPart>
</feature>
<protein>
    <submittedName>
        <fullName evidence="10">Cytochrome P450</fullName>
    </submittedName>
</protein>
<evidence type="ECO:0000256" key="8">
    <source>
        <dbReference type="SAM" id="MobiDB-lite"/>
    </source>
</evidence>
<dbReference type="InterPro" id="IPR002403">
    <property type="entry name" value="Cyt_P450_E_grp-IV"/>
</dbReference>
<dbReference type="PANTHER" id="PTHR47582:SF1">
    <property type="entry name" value="P450, PUTATIVE (EUROFUNG)-RELATED"/>
    <property type="match status" value="1"/>
</dbReference>
<feature type="region of interest" description="Disordered" evidence="8">
    <location>
        <begin position="420"/>
        <end position="442"/>
    </location>
</feature>
<reference evidence="10" key="1">
    <citation type="submission" date="2023-06" db="EMBL/GenBank/DDBJ databases">
        <title>Genome-scale phylogeny and comparative genomics of the fungal order Sordariales.</title>
        <authorList>
            <consortium name="Lawrence Berkeley National Laboratory"/>
            <person name="Hensen N."/>
            <person name="Bonometti L."/>
            <person name="Westerberg I."/>
            <person name="Brannstrom I.O."/>
            <person name="Guillou S."/>
            <person name="Cros-Aarteil S."/>
            <person name="Calhoun S."/>
            <person name="Haridas S."/>
            <person name="Kuo A."/>
            <person name="Mondo S."/>
            <person name="Pangilinan J."/>
            <person name="Riley R."/>
            <person name="Labutti K."/>
            <person name="Andreopoulos B."/>
            <person name="Lipzen A."/>
            <person name="Chen C."/>
            <person name="Yanf M."/>
            <person name="Daum C."/>
            <person name="Ng V."/>
            <person name="Clum A."/>
            <person name="Steindorff A."/>
            <person name="Ohm R."/>
            <person name="Martin F."/>
            <person name="Silar P."/>
            <person name="Natvig D."/>
            <person name="Lalanne C."/>
            <person name="Gautier V."/>
            <person name="Ament-Velasquez S.L."/>
            <person name="Kruys A."/>
            <person name="Hutchinson M.I."/>
            <person name="Powell A.J."/>
            <person name="Barry K."/>
            <person name="Miller A.N."/>
            <person name="Grigoriev I.V."/>
            <person name="Debuchy R."/>
            <person name="Gladieux P."/>
            <person name="Thoren M.H."/>
            <person name="Johannesson H."/>
        </authorList>
    </citation>
    <scope>NUCLEOTIDE SEQUENCE</scope>
    <source>
        <strain evidence="10">SMH4607-1</strain>
    </source>
</reference>
<dbReference type="EMBL" id="JAUKUA010000004">
    <property type="protein sequence ID" value="KAK0716387.1"/>
    <property type="molecule type" value="Genomic_DNA"/>
</dbReference>
<keyword evidence="5 7" id="KW-0503">Monooxygenase</keyword>
<keyword evidence="9" id="KW-1133">Transmembrane helix</keyword>
<evidence type="ECO:0000256" key="2">
    <source>
        <dbReference type="ARBA" id="ARBA00010617"/>
    </source>
</evidence>
<comment type="caution">
    <text evidence="10">The sequence shown here is derived from an EMBL/GenBank/DDBJ whole genome shotgun (WGS) entry which is preliminary data.</text>
</comment>
<dbReference type="InterPro" id="IPR017972">
    <property type="entry name" value="Cyt_P450_CS"/>
</dbReference>
<keyword evidence="11" id="KW-1185">Reference proteome</keyword>
<dbReference type="Gene3D" id="1.10.630.10">
    <property type="entry name" value="Cytochrome P450"/>
    <property type="match status" value="1"/>
</dbReference>
<dbReference type="SUPFAM" id="SSF48264">
    <property type="entry name" value="Cytochrome P450"/>
    <property type="match status" value="1"/>
</dbReference>
<evidence type="ECO:0000256" key="3">
    <source>
        <dbReference type="ARBA" id="ARBA00022723"/>
    </source>
</evidence>
<name>A0AA40AIF5_9PEZI</name>
<sequence length="533" mass="58374">MTITIDMSPLRGLDALMSTPAVVTIAAIIFTLLIHNFLPHTDRREPPVVKPRVPFIGHIIGLMRHQAKYHIMLQSSTDKPIATLPMLTGKMYAIWDPHLIAAAFRSKSLSTTPHIKVATPAITRVGINTTNLLRGPHGDDLVDRIFEQGIAPSFKGASLQRLNETALSGLATQLSGVAFDKNEDVPNVWLWLRRLMTSVTSTALYGTHDPFAASPDVEDALWELERNLLSLTLNLPAVFTPAGHGARNTLAAALTPYYAARRDEHVSVSDFVRNRAAVLRGAGLPDADIARIEMLLPFAALANTVPLLFWLFSTVVTRPDLVALLRKEVERLVMSRSDANEVTLLVAAGLVEDRCPLLMSCYRETLRQTVHQVSTRTVMEDTTLTDRSGQPYLLKAGHVVQMSVGASHAVPESWGPDADEFQPGRFLSQRGKSSGGDGPGGAKAIRAAFQPFGGGTHLCPGRQFAFAEIMATMATLLLGYEFQPLEGTEWRLPGFGARSVIDAVTKPARHGEGFGMKVRRRQGWEGVRWVYDL</sequence>
<gene>
    <name evidence="10" type="ORF">B0H67DRAFT_582995</name>
</gene>
<dbReference type="InterPro" id="IPR053007">
    <property type="entry name" value="CYP450_monoxygenase_sec-met"/>
</dbReference>
<feature type="transmembrane region" description="Helical" evidence="9">
    <location>
        <begin position="294"/>
        <end position="312"/>
    </location>
</feature>
<dbReference type="GO" id="GO:0020037">
    <property type="term" value="F:heme binding"/>
    <property type="evidence" value="ECO:0007669"/>
    <property type="project" value="InterPro"/>
</dbReference>
<keyword evidence="6 7" id="KW-0349">Heme</keyword>
<keyword evidence="7" id="KW-0560">Oxidoreductase</keyword>
<evidence type="ECO:0000256" key="9">
    <source>
        <dbReference type="SAM" id="Phobius"/>
    </source>
</evidence>
<comment type="similarity">
    <text evidence="2 7">Belongs to the cytochrome P450 family.</text>
</comment>
<dbReference type="GO" id="GO:0005506">
    <property type="term" value="F:iron ion binding"/>
    <property type="evidence" value="ECO:0007669"/>
    <property type="project" value="InterPro"/>
</dbReference>
<dbReference type="PROSITE" id="PS00086">
    <property type="entry name" value="CYTOCHROME_P450"/>
    <property type="match status" value="1"/>
</dbReference>
<evidence type="ECO:0000256" key="7">
    <source>
        <dbReference type="RuleBase" id="RU000461"/>
    </source>
</evidence>
<keyword evidence="9" id="KW-0472">Membrane</keyword>
<dbReference type="AlphaFoldDB" id="A0AA40AIF5"/>
<evidence type="ECO:0000256" key="5">
    <source>
        <dbReference type="ARBA" id="ARBA00023033"/>
    </source>
</evidence>
<dbReference type="PANTHER" id="PTHR47582">
    <property type="entry name" value="P450, PUTATIVE (EUROFUNG)-RELATED"/>
    <property type="match status" value="1"/>
</dbReference>
<keyword evidence="9" id="KW-0812">Transmembrane</keyword>
<keyword evidence="3 6" id="KW-0479">Metal-binding</keyword>
<evidence type="ECO:0000256" key="1">
    <source>
        <dbReference type="ARBA" id="ARBA00001971"/>
    </source>
</evidence>
<dbReference type="InterPro" id="IPR001128">
    <property type="entry name" value="Cyt_P450"/>
</dbReference>
<dbReference type="Proteomes" id="UP001172102">
    <property type="component" value="Unassembled WGS sequence"/>
</dbReference>
<feature type="transmembrane region" description="Helical" evidence="9">
    <location>
        <begin position="15"/>
        <end position="34"/>
    </location>
</feature>
<evidence type="ECO:0000256" key="4">
    <source>
        <dbReference type="ARBA" id="ARBA00023004"/>
    </source>
</evidence>
<dbReference type="GO" id="GO:0004497">
    <property type="term" value="F:monooxygenase activity"/>
    <property type="evidence" value="ECO:0007669"/>
    <property type="project" value="UniProtKB-KW"/>
</dbReference>
<evidence type="ECO:0000313" key="11">
    <source>
        <dbReference type="Proteomes" id="UP001172102"/>
    </source>
</evidence>
<evidence type="ECO:0000313" key="10">
    <source>
        <dbReference type="EMBL" id="KAK0716387.1"/>
    </source>
</evidence>
<dbReference type="Pfam" id="PF00067">
    <property type="entry name" value="p450"/>
    <property type="match status" value="1"/>
</dbReference>
<comment type="cofactor">
    <cofactor evidence="1 6">
        <name>heme</name>
        <dbReference type="ChEBI" id="CHEBI:30413"/>
    </cofactor>
</comment>
<evidence type="ECO:0000256" key="6">
    <source>
        <dbReference type="PIRSR" id="PIRSR602403-1"/>
    </source>
</evidence>
<proteinExistence type="inferred from homology"/>
<dbReference type="PRINTS" id="PR00465">
    <property type="entry name" value="EP450IV"/>
</dbReference>